<dbReference type="eggNOG" id="ENOG502Z9Q8">
    <property type="taxonomic scope" value="Bacteria"/>
</dbReference>
<keyword evidence="1" id="KW-1133">Transmembrane helix</keyword>
<keyword evidence="1" id="KW-0472">Membrane</keyword>
<accession>W7YHZ6</accession>
<dbReference type="EMBL" id="BAMD01000037">
    <property type="protein sequence ID" value="GAF04091.1"/>
    <property type="molecule type" value="Genomic_DNA"/>
</dbReference>
<gene>
    <name evidence="2" type="ORF">JCM21142_72786</name>
</gene>
<dbReference type="AlphaFoldDB" id="W7YHZ6"/>
<proteinExistence type="predicted"/>
<dbReference type="STRING" id="869213.GCA_000517085_01118"/>
<dbReference type="Proteomes" id="UP000019402">
    <property type="component" value="Unassembled WGS sequence"/>
</dbReference>
<keyword evidence="3" id="KW-1185">Reference proteome</keyword>
<name>W7YHZ6_9BACT</name>
<keyword evidence="1" id="KW-0812">Transmembrane</keyword>
<reference evidence="2 3" key="1">
    <citation type="journal article" date="2014" name="Genome Announc.">
        <title>Draft Genome Sequence of Cytophaga fermentans JCM 21142T, a Facultative Anaerobe Isolated from Marine Mud.</title>
        <authorList>
            <person name="Starns D."/>
            <person name="Oshima K."/>
            <person name="Suda W."/>
            <person name="Iino T."/>
            <person name="Yuki M."/>
            <person name="Inoue J."/>
            <person name="Kitamura K."/>
            <person name="Iida T."/>
            <person name="Darby A."/>
            <person name="Hattori M."/>
            <person name="Ohkuma M."/>
        </authorList>
    </citation>
    <scope>NUCLEOTIDE SEQUENCE [LARGE SCALE GENOMIC DNA]</scope>
    <source>
        <strain evidence="2 3">JCM 21142</strain>
    </source>
</reference>
<evidence type="ECO:0000313" key="3">
    <source>
        <dbReference type="Proteomes" id="UP000019402"/>
    </source>
</evidence>
<feature type="transmembrane region" description="Helical" evidence="1">
    <location>
        <begin position="124"/>
        <end position="144"/>
    </location>
</feature>
<sequence>MCYAKAAHKREQLNLLYICQLQRCISTMNKLTTEEIQDIFERYFNKGKIETWKNKDYHNLSFLIQQKTKVIVSASTLKRIFGKLKTKENYTPQEATHLALEKYAISIRSEIINSRKLSISKNQIKIALISLCVILIGAGTYYIITHSSYKVSTIDTKLKLDRTEGKNTATVFFKLEGEDHKKNNYTIYFGDYMDTVQIPKKKSNIAHFYKYPGIFQPQIIKNNKVVKTLSKVTIPSDGWAAIGTARRMNQDNTIFPIDRDIIQKSNGYWHLNTSDMAKCGMDTTQISILRLLNYQDFGIDGDNFRLKMRIKNAGFWPQTNCNNIVVRVKCESGMIQQYFSKPGCSYWILARYSEIGKNGSQDDMSAFCVDLTDWGNVEIQNSDKQLNFIINDDVIYTQNYKRELGLIKGVEILFYGTGSIDDFELNSINGDISFKEDFNSVQ</sequence>
<organism evidence="2 3">
    <name type="scientific">Saccharicrinis fermentans DSM 9555 = JCM 21142</name>
    <dbReference type="NCBI Taxonomy" id="869213"/>
    <lineage>
        <taxon>Bacteria</taxon>
        <taxon>Pseudomonadati</taxon>
        <taxon>Bacteroidota</taxon>
        <taxon>Bacteroidia</taxon>
        <taxon>Marinilabiliales</taxon>
        <taxon>Marinilabiliaceae</taxon>
        <taxon>Saccharicrinis</taxon>
    </lineage>
</organism>
<evidence type="ECO:0000256" key="1">
    <source>
        <dbReference type="SAM" id="Phobius"/>
    </source>
</evidence>
<comment type="caution">
    <text evidence="2">The sequence shown here is derived from an EMBL/GenBank/DDBJ whole genome shotgun (WGS) entry which is preliminary data.</text>
</comment>
<protein>
    <submittedName>
        <fullName evidence="2">Uncharacterized protein</fullName>
    </submittedName>
</protein>
<evidence type="ECO:0000313" key="2">
    <source>
        <dbReference type="EMBL" id="GAF04091.1"/>
    </source>
</evidence>